<evidence type="ECO:0000313" key="6">
    <source>
        <dbReference type="Proteomes" id="UP001157733"/>
    </source>
</evidence>
<proteinExistence type="inferred from homology"/>
<accession>A0ABN8W108</accession>
<evidence type="ECO:0000256" key="1">
    <source>
        <dbReference type="ARBA" id="ARBA00008791"/>
    </source>
</evidence>
<organism evidence="5 6">
    <name type="scientific">Nitrospina watsonii</name>
    <dbReference type="NCBI Taxonomy" id="1323948"/>
    <lineage>
        <taxon>Bacteria</taxon>
        <taxon>Pseudomonadati</taxon>
        <taxon>Nitrospinota/Tectimicrobiota group</taxon>
        <taxon>Nitrospinota</taxon>
        <taxon>Nitrospinia</taxon>
        <taxon>Nitrospinales</taxon>
        <taxon>Nitrospinaceae</taxon>
        <taxon>Nitrospina</taxon>
    </lineage>
</organism>
<dbReference type="SUPFAM" id="SSF52402">
    <property type="entry name" value="Adenine nucleotide alpha hydrolases-like"/>
    <property type="match status" value="2"/>
</dbReference>
<dbReference type="InterPro" id="IPR006015">
    <property type="entry name" value="Universal_stress_UspA"/>
</dbReference>
<reference evidence="5 6" key="1">
    <citation type="submission" date="2022-09" db="EMBL/GenBank/DDBJ databases">
        <authorList>
            <person name="Kop L."/>
        </authorList>
    </citation>
    <scope>NUCLEOTIDE SEQUENCE [LARGE SCALE GENOMIC DNA]</scope>
    <source>
        <strain evidence="5 6">347</strain>
    </source>
</reference>
<gene>
    <name evidence="5" type="ORF">NSPWAT_1582</name>
</gene>
<feature type="compositionally biased region" description="Gly residues" evidence="2">
    <location>
        <begin position="575"/>
        <end position="588"/>
    </location>
</feature>
<feature type="region of interest" description="Disordered" evidence="2">
    <location>
        <begin position="570"/>
        <end position="592"/>
    </location>
</feature>
<dbReference type="PRINTS" id="PR01438">
    <property type="entry name" value="UNVRSLSTRESS"/>
</dbReference>
<dbReference type="CDD" id="cd00293">
    <property type="entry name" value="USP-like"/>
    <property type="match status" value="2"/>
</dbReference>
<dbReference type="InterPro" id="IPR042298">
    <property type="entry name" value="P-CP_red_C"/>
</dbReference>
<dbReference type="RefSeq" id="WP_282011339.1">
    <property type="nucleotide sequence ID" value="NZ_OX336137.1"/>
</dbReference>
<dbReference type="Proteomes" id="UP001157733">
    <property type="component" value="Chromosome"/>
</dbReference>
<dbReference type="Pfam" id="PF00582">
    <property type="entry name" value="Usp"/>
    <property type="match status" value="2"/>
</dbReference>
<dbReference type="InterPro" id="IPR014729">
    <property type="entry name" value="Rossmann-like_a/b/a_fold"/>
</dbReference>
<dbReference type="InterPro" id="IPR013580">
    <property type="entry name" value="LI-POR_suB-like_C"/>
</dbReference>
<evidence type="ECO:0000259" key="3">
    <source>
        <dbReference type="Pfam" id="PF00582"/>
    </source>
</evidence>
<feature type="domain" description="UspA" evidence="3">
    <location>
        <begin position="175"/>
        <end position="330"/>
    </location>
</feature>
<dbReference type="InterPro" id="IPR006016">
    <property type="entry name" value="UspA"/>
</dbReference>
<dbReference type="PANTHER" id="PTHR46268:SF6">
    <property type="entry name" value="UNIVERSAL STRESS PROTEIN UP12"/>
    <property type="match status" value="1"/>
</dbReference>
<evidence type="ECO:0000313" key="5">
    <source>
        <dbReference type="EMBL" id="CAI2718441.1"/>
    </source>
</evidence>
<name>A0ABN8W108_9BACT</name>
<dbReference type="Gene3D" id="3.40.50.620">
    <property type="entry name" value="HUPs"/>
    <property type="match status" value="2"/>
</dbReference>
<feature type="domain" description="UspA" evidence="3">
    <location>
        <begin position="1"/>
        <end position="161"/>
    </location>
</feature>
<dbReference type="Gene3D" id="1.10.8.550">
    <property type="entry name" value="Proto-chlorophyllide reductase 57 kD subunit B"/>
    <property type="match status" value="3"/>
</dbReference>
<comment type="similarity">
    <text evidence="1">Belongs to the universal stress protein A family.</text>
</comment>
<keyword evidence="6" id="KW-1185">Reference proteome</keyword>
<sequence length="689" mass="76590">MFKNIYVPVDNSDYSNECVDLALEFAKGTDATIISSHVYAAKMHDVRFRQMESGLPEEYQDEQELEKQRAIHDQLITKGMEVITDSYLDVPKFKSKARNIPFIGKSLEGRNWIELVRDIKESNYDLVIMGALGLGAIKDSQIGTVTERVIRRINTDTLIVKNVPAIHSEKPSSGKIVVAVDGSGHSFGGLKTAIDMAKQTGRPLEVISTFDPYFHYAMFNSLTGVLSKDAAKVFKFEQQEKLHEDIIDKGLAKIYQSHLEVSRKIVEDEGLECTARLLDGKVFEKVLQYAREENPWVLILGRIGVHSSEDMDIGGNTENLLRLVPCNVLLSSRVYKPPVDMQAEESIEWTAEAKERLKKIPGFVRPMATAAILRYSLERGHSMITSSVITEACESILPAGAMQAMYNIGDQMRDKMAKGEDPLEGMIDDRQHELEKKYAEEVAKVEAEEANKPKTLKCSSCSTYLGMGTVKCGVCGAEGAALVPVDMSGFQAGEAEQSESTTVTTFDSTEVTWTKEAQDLVETFPQGHVRRRAHARIEKNARIQKVDTITKAFAEKILNEKADGRKEVAVAETPGNGGNGKETGNGNGDKGHLQAYGDPALFPGKNFSKGPVDPTRFLWTEDAIARIEQVPQGFMRENTRERVLDYANHFNLMEIDLDTCQKGIEESIKVMTEMINSGATLDDFLPQKK</sequence>
<evidence type="ECO:0000259" key="4">
    <source>
        <dbReference type="Pfam" id="PF08369"/>
    </source>
</evidence>
<dbReference type="EMBL" id="OX336137">
    <property type="protein sequence ID" value="CAI2718441.1"/>
    <property type="molecule type" value="Genomic_DNA"/>
</dbReference>
<feature type="domain" description="Light-independent protochlorophyllide reductase subunit B-like C-terminal" evidence="4">
    <location>
        <begin position="349"/>
        <end position="392"/>
    </location>
</feature>
<dbReference type="Pfam" id="PF08369">
    <property type="entry name" value="PCP_red"/>
    <property type="match status" value="1"/>
</dbReference>
<protein>
    <submittedName>
        <fullName evidence="5">Universal stress protein UspA</fullName>
    </submittedName>
</protein>
<evidence type="ECO:0000256" key="2">
    <source>
        <dbReference type="SAM" id="MobiDB-lite"/>
    </source>
</evidence>
<dbReference type="PANTHER" id="PTHR46268">
    <property type="entry name" value="STRESS RESPONSE PROTEIN NHAX"/>
    <property type="match status" value="1"/>
</dbReference>